<proteinExistence type="predicted"/>
<protein>
    <submittedName>
        <fullName evidence="2">Putative glycerol-3-phosphate O-acyltransferase</fullName>
    </submittedName>
</protein>
<accession>A0A826GRZ7</accession>
<dbReference type="Pfam" id="PF01553">
    <property type="entry name" value="Acyltransferase"/>
    <property type="match status" value="1"/>
</dbReference>
<reference evidence="2 3" key="1">
    <citation type="journal article" date="2011" name="J. Bacteriol.">
        <title>Whole genome sequence of an unusual Borrelia burgdorferi sensu lato isolate.</title>
        <authorList>
            <person name="Casjens S.R."/>
            <person name="Fraser-Liggett C.M."/>
            <person name="Mongodin E.F."/>
            <person name="Qiu W.G."/>
            <person name="Dunn J.J."/>
            <person name="Luft B.J."/>
            <person name="Schutzer S.E."/>
        </authorList>
    </citation>
    <scope>NUCLEOTIDE SEQUENCE [LARGE SCALE GENOMIC DNA]</scope>
    <source>
        <strain evidence="2 3">SV1</strain>
    </source>
</reference>
<keyword evidence="2" id="KW-0808">Transferase</keyword>
<dbReference type="EMBL" id="ABJZ02000005">
    <property type="protein sequence ID" value="EEH00716.1"/>
    <property type="molecule type" value="Genomic_DNA"/>
</dbReference>
<comment type="caution">
    <text evidence="2">The sequence shown here is derived from an EMBL/GenBank/DDBJ whole genome shotgun (WGS) entry which is preliminary data.</text>
</comment>
<dbReference type="SUPFAM" id="SSF69593">
    <property type="entry name" value="Glycerol-3-phosphate (1)-acyltransferase"/>
    <property type="match status" value="1"/>
</dbReference>
<evidence type="ECO:0000313" key="3">
    <source>
        <dbReference type="Proteomes" id="UP000006166"/>
    </source>
</evidence>
<sequence>MATWNALKGAGFMFVQNESFDKYFKDMESDFVSQFKSVENVNYLDKSYRNADSNSRRLADRMIERLLESGSTIVGIQNILELYQKTKSGKSSIILMEHYSNFDFPCFQFLLYKMGYHDIADHIIPIAGVKLFRDNLFVKTLSLGYNAILVYPPHAFVGVGLEHARQRRVFNANSMKYIYEKKNSGYIILIFPTATRYRKGRPETKKIILEIGNYFKIFDYYLMIGVNGNVLEVSEDGDMSHDVFKRDSLIYNADKVISIAEYRDEILNTLKDSQAEITKEVLGLKIAEDLENRFNVLHAEGHKFYKKSFL</sequence>
<evidence type="ECO:0000313" key="2">
    <source>
        <dbReference type="EMBL" id="EEH00716.1"/>
    </source>
</evidence>
<organism evidence="2 3">
    <name type="scientific">Borreliella finlandensis</name>
    <dbReference type="NCBI Taxonomy" id="498741"/>
    <lineage>
        <taxon>Bacteria</taxon>
        <taxon>Pseudomonadati</taxon>
        <taxon>Spirochaetota</taxon>
        <taxon>Spirochaetia</taxon>
        <taxon>Spirochaetales</taxon>
        <taxon>Borreliaceae</taxon>
        <taxon>Borreliella</taxon>
    </lineage>
</organism>
<keyword evidence="3" id="KW-1185">Reference proteome</keyword>
<gene>
    <name evidence="2" type="ORF">BSV1_0337</name>
</gene>
<feature type="domain" description="Phospholipid/glycerol acyltransferase" evidence="1">
    <location>
        <begin position="92"/>
        <end position="221"/>
    </location>
</feature>
<keyword evidence="2" id="KW-0012">Acyltransferase</keyword>
<dbReference type="AlphaFoldDB" id="A0A826GRZ7"/>
<dbReference type="InterPro" id="IPR002123">
    <property type="entry name" value="Plipid/glycerol_acylTrfase"/>
</dbReference>
<evidence type="ECO:0000259" key="1">
    <source>
        <dbReference type="SMART" id="SM00563"/>
    </source>
</evidence>
<dbReference type="SMART" id="SM00563">
    <property type="entry name" value="PlsC"/>
    <property type="match status" value="1"/>
</dbReference>
<dbReference type="GO" id="GO:0016746">
    <property type="term" value="F:acyltransferase activity"/>
    <property type="evidence" value="ECO:0007669"/>
    <property type="project" value="UniProtKB-KW"/>
</dbReference>
<name>A0A826GRZ7_9SPIR</name>
<dbReference type="Gene3D" id="3.40.1130.10">
    <property type="entry name" value="Glycerol-3-phosphate (1)-acyltransferase"/>
    <property type="match status" value="1"/>
</dbReference>
<dbReference type="Proteomes" id="UP000006166">
    <property type="component" value="Unassembled WGS sequence"/>
</dbReference>